<evidence type="ECO:0000313" key="4">
    <source>
        <dbReference type="Proteomes" id="UP001168528"/>
    </source>
</evidence>
<keyword evidence="4" id="KW-1185">Reference proteome</keyword>
<evidence type="ECO:0000256" key="1">
    <source>
        <dbReference type="SAM" id="Phobius"/>
    </source>
</evidence>
<dbReference type="Proteomes" id="UP001168528">
    <property type="component" value="Unassembled WGS sequence"/>
</dbReference>
<keyword evidence="1" id="KW-0812">Transmembrane</keyword>
<protein>
    <submittedName>
        <fullName evidence="3">ATP-binding protein</fullName>
    </submittedName>
</protein>
<gene>
    <name evidence="3" type="ORF">Q0590_00085</name>
</gene>
<evidence type="ECO:0000259" key="2">
    <source>
        <dbReference type="Pfam" id="PF01695"/>
    </source>
</evidence>
<dbReference type="RefSeq" id="WP_302035428.1">
    <property type="nucleotide sequence ID" value="NZ_JBHSMY010000003.1"/>
</dbReference>
<dbReference type="Pfam" id="PF01695">
    <property type="entry name" value="IstB_IS21"/>
    <property type="match status" value="1"/>
</dbReference>
<dbReference type="InterPro" id="IPR002611">
    <property type="entry name" value="IstB_ATP-bd"/>
</dbReference>
<keyword evidence="3" id="KW-0547">Nucleotide-binding</keyword>
<accession>A0ABT8QXR3</accession>
<dbReference type="GO" id="GO:0005524">
    <property type="term" value="F:ATP binding"/>
    <property type="evidence" value="ECO:0007669"/>
    <property type="project" value="UniProtKB-KW"/>
</dbReference>
<proteinExistence type="predicted"/>
<keyword evidence="3" id="KW-0067">ATP-binding</keyword>
<keyword evidence="1" id="KW-0472">Membrane</keyword>
<name>A0ABT8QXR3_9BACT</name>
<keyword evidence="1" id="KW-1133">Transmembrane helix</keyword>
<organism evidence="3 4">
    <name type="scientific">Rhodocytophaga aerolata</name>
    <dbReference type="NCBI Taxonomy" id="455078"/>
    <lineage>
        <taxon>Bacteria</taxon>
        <taxon>Pseudomonadati</taxon>
        <taxon>Bacteroidota</taxon>
        <taxon>Cytophagia</taxon>
        <taxon>Cytophagales</taxon>
        <taxon>Rhodocytophagaceae</taxon>
        <taxon>Rhodocytophaga</taxon>
    </lineage>
</organism>
<feature type="transmembrane region" description="Helical" evidence="1">
    <location>
        <begin position="22"/>
        <end position="44"/>
    </location>
</feature>
<evidence type="ECO:0000313" key="3">
    <source>
        <dbReference type="EMBL" id="MDO1444622.1"/>
    </source>
</evidence>
<dbReference type="EMBL" id="JAUKPO010000001">
    <property type="protein sequence ID" value="MDO1444622.1"/>
    <property type="molecule type" value="Genomic_DNA"/>
</dbReference>
<comment type="caution">
    <text evidence="3">The sequence shown here is derived from an EMBL/GenBank/DDBJ whole genome shotgun (WGS) entry which is preliminary data.</text>
</comment>
<reference evidence="3" key="1">
    <citation type="submission" date="2023-07" db="EMBL/GenBank/DDBJ databases">
        <title>The genome sequence of Rhodocytophaga aerolata KACC 12507.</title>
        <authorList>
            <person name="Zhang X."/>
        </authorList>
    </citation>
    <scope>NUCLEOTIDE SEQUENCE</scope>
    <source>
        <strain evidence="3">KACC 12507</strain>
    </source>
</reference>
<sequence length="104" mass="12055">MSCAELSLGQATLKPAFHQGKHLLFCFYLCHLFNSFSAKLLWLLTLNQGYFRRWIQSYIASALSHQACMQGYKVMYFNIGKLFSRLKMSKADASYSKEINKIEK</sequence>
<feature type="domain" description="IstB-like ATP-binding" evidence="2">
    <location>
        <begin position="57"/>
        <end position="101"/>
    </location>
</feature>